<name>A0ABQ9YDL1_9EUKA</name>
<evidence type="ECO:0000313" key="3">
    <source>
        <dbReference type="Proteomes" id="UP001281761"/>
    </source>
</evidence>
<dbReference type="EMBL" id="JARBJD010000014">
    <property type="protein sequence ID" value="KAK2961855.1"/>
    <property type="molecule type" value="Genomic_DNA"/>
</dbReference>
<evidence type="ECO:0000256" key="1">
    <source>
        <dbReference type="SAM" id="SignalP"/>
    </source>
</evidence>
<accession>A0ABQ9YDL1</accession>
<evidence type="ECO:0000313" key="2">
    <source>
        <dbReference type="EMBL" id="KAK2961855.1"/>
    </source>
</evidence>
<protein>
    <submittedName>
        <fullName evidence="2">Uncharacterized protein</fullName>
    </submittedName>
</protein>
<comment type="caution">
    <text evidence="2">The sequence shown here is derived from an EMBL/GenBank/DDBJ whole genome shotgun (WGS) entry which is preliminary data.</text>
</comment>
<reference evidence="2 3" key="1">
    <citation type="journal article" date="2022" name="bioRxiv">
        <title>Genomics of Preaxostyla Flagellates Illuminates Evolutionary Transitions and the Path Towards Mitochondrial Loss.</title>
        <authorList>
            <person name="Novak L.V.F."/>
            <person name="Treitli S.C."/>
            <person name="Pyrih J."/>
            <person name="Halakuc P."/>
            <person name="Pipaliya S.V."/>
            <person name="Vacek V."/>
            <person name="Brzon O."/>
            <person name="Soukal P."/>
            <person name="Eme L."/>
            <person name="Dacks J.B."/>
            <person name="Karnkowska A."/>
            <person name="Elias M."/>
            <person name="Hampl V."/>
        </authorList>
    </citation>
    <scope>NUCLEOTIDE SEQUENCE [LARGE SCALE GENOMIC DNA]</scope>
    <source>
        <strain evidence="2">NAU3</strain>
        <tissue evidence="2">Gut</tissue>
    </source>
</reference>
<feature type="signal peptide" evidence="1">
    <location>
        <begin position="1"/>
        <end position="17"/>
    </location>
</feature>
<gene>
    <name evidence="2" type="ORF">BLNAU_3292</name>
</gene>
<dbReference type="Proteomes" id="UP001281761">
    <property type="component" value="Unassembled WGS sequence"/>
</dbReference>
<feature type="chain" id="PRO_5047324032" evidence="1">
    <location>
        <begin position="18"/>
        <end position="370"/>
    </location>
</feature>
<organism evidence="2 3">
    <name type="scientific">Blattamonas nauphoetae</name>
    <dbReference type="NCBI Taxonomy" id="2049346"/>
    <lineage>
        <taxon>Eukaryota</taxon>
        <taxon>Metamonada</taxon>
        <taxon>Preaxostyla</taxon>
        <taxon>Oxymonadida</taxon>
        <taxon>Blattamonas</taxon>
    </lineage>
</organism>
<sequence>MAAPLLILSLFVIQTSSYRPVVQFKPRSLDVELTTSFNSIEKRNRLPNRIVLDHGSYIGKELLVTGLTLDIGGTLTLILHSDPIRAEQNVDLGHPKLSHPPQLSPIFVLSNSTMSLSTLSISAVHPTSIICSISSSVQFVSNCRITSNGQQCPFVVVDGQTTESTSITMMNVSHQIPNTFSLLPLISSQMGLNDLQDHLHSSSPLTIVGIGLSMSHTILPRSTGPLFDFGEPSHIIEQLNLDLTVTLSTSNFENMTTHSQPPRREHHPRLAQTVVGVTLSSSSGNIWSAVSLGMNTGGSFSVINSSFSHIRPSLLLSPPPTSTPNQVQKFFEYQYHYPFADRSMTISESCNVPLHGRPSARPDRRLPARK</sequence>
<proteinExistence type="predicted"/>
<keyword evidence="1" id="KW-0732">Signal</keyword>
<keyword evidence="3" id="KW-1185">Reference proteome</keyword>